<comment type="caution">
    <text evidence="2">The sequence shown here is derived from an EMBL/GenBank/DDBJ whole genome shotgun (WGS) entry which is preliminary data.</text>
</comment>
<dbReference type="AlphaFoldDB" id="A0A412WY81"/>
<dbReference type="Proteomes" id="UP000283589">
    <property type="component" value="Unassembled WGS sequence"/>
</dbReference>
<dbReference type="GO" id="GO:0043041">
    <property type="term" value="P:amino acid activation for nonribosomal peptide biosynthetic process"/>
    <property type="evidence" value="ECO:0007669"/>
    <property type="project" value="TreeGrafter"/>
</dbReference>
<organism evidence="2 3">
    <name type="scientific">Butyricimonas virosa</name>
    <dbReference type="NCBI Taxonomy" id="544645"/>
    <lineage>
        <taxon>Bacteria</taxon>
        <taxon>Pseudomonadati</taxon>
        <taxon>Bacteroidota</taxon>
        <taxon>Bacteroidia</taxon>
        <taxon>Bacteroidales</taxon>
        <taxon>Odoribacteraceae</taxon>
        <taxon>Butyricimonas</taxon>
    </lineage>
</organism>
<dbReference type="PANTHER" id="PTHR45527">
    <property type="entry name" value="NONRIBOSOMAL PEPTIDE SYNTHETASE"/>
    <property type="match status" value="1"/>
</dbReference>
<name>A0A412WY81_9BACT</name>
<dbReference type="GO" id="GO:0031177">
    <property type="term" value="F:phosphopantetheine binding"/>
    <property type="evidence" value="ECO:0007669"/>
    <property type="project" value="TreeGrafter"/>
</dbReference>
<reference evidence="2 3" key="1">
    <citation type="submission" date="2018-08" db="EMBL/GenBank/DDBJ databases">
        <title>A genome reference for cultivated species of the human gut microbiota.</title>
        <authorList>
            <person name="Zou Y."/>
            <person name="Xue W."/>
            <person name="Luo G."/>
        </authorList>
    </citation>
    <scope>NUCLEOTIDE SEQUENCE [LARGE SCALE GENOMIC DNA]</scope>
    <source>
        <strain evidence="2 3">AF14-49</strain>
    </source>
</reference>
<protein>
    <submittedName>
        <fullName evidence="2">Peptide synthetase</fullName>
    </submittedName>
</protein>
<sequence>MKEMDMIKDIIRAYRNYPDRVAFVIDDTSYTYQEVFARVQGIMPFVQDCPEDIIGIIAEDCIETYASILAVLLSEKTYVILHPNYPDSRNRTIVESTGMKQVLYGHESGTQQGLPNEIKCISTLELRDENIDHLTREQTQDTNKNAYIIFTSGSTGLPKGVPISRKNLNAFYTAYHQLGWQLGPTDRMLQMFELTFDVSVVSTLYPLTLGASVYTVGTSKLKYMRVYELMEDEELTFVAMPPSLLQFLSPYFGEIHVPKLKYLIVTAEAANADLLQRFKTCAPNAEFVNLYGPTEATIYCTAYRIPPEGCKQHNGMIAIGHPFTGIDTMIMDENETPVQTGEQGELWVSGEQVMRGYWQDEEKSRQVFARFNGKKYYKTGDLCSVDPEGDIIYRGRKDYQVKVQGFRVELSEIEYRTKKFFPNETNAVVVPKKEDDGGCQLHLFVGTTPHERDALLHYLKEHLPVYMIPTAIHFLEEFPLNTSGKIDRKALTTLI</sequence>
<dbReference type="SUPFAM" id="SSF56801">
    <property type="entry name" value="Acetyl-CoA synthetase-like"/>
    <property type="match status" value="1"/>
</dbReference>
<dbReference type="GO" id="GO:0005737">
    <property type="term" value="C:cytoplasm"/>
    <property type="evidence" value="ECO:0007669"/>
    <property type="project" value="TreeGrafter"/>
</dbReference>
<evidence type="ECO:0000313" key="2">
    <source>
        <dbReference type="EMBL" id="RGV32604.1"/>
    </source>
</evidence>
<dbReference type="InterPro" id="IPR042099">
    <property type="entry name" value="ANL_N_sf"/>
</dbReference>
<dbReference type="InterPro" id="IPR045851">
    <property type="entry name" value="AMP-bd_C_sf"/>
</dbReference>
<dbReference type="RefSeq" id="WP_118260934.1">
    <property type="nucleotide sequence ID" value="NZ_CALBWO010000046.1"/>
</dbReference>
<dbReference type="PROSITE" id="PS00455">
    <property type="entry name" value="AMP_BINDING"/>
    <property type="match status" value="1"/>
</dbReference>
<dbReference type="Gene3D" id="3.30.300.30">
    <property type="match status" value="1"/>
</dbReference>
<dbReference type="PANTHER" id="PTHR45527:SF1">
    <property type="entry name" value="FATTY ACID SYNTHASE"/>
    <property type="match status" value="1"/>
</dbReference>
<dbReference type="InterPro" id="IPR000873">
    <property type="entry name" value="AMP-dep_synth/lig_dom"/>
</dbReference>
<evidence type="ECO:0000313" key="3">
    <source>
        <dbReference type="Proteomes" id="UP000283589"/>
    </source>
</evidence>
<accession>A0A412WY81</accession>
<dbReference type="Gene3D" id="3.40.50.12780">
    <property type="entry name" value="N-terminal domain of ligase-like"/>
    <property type="match status" value="1"/>
</dbReference>
<evidence type="ECO:0000259" key="1">
    <source>
        <dbReference type="Pfam" id="PF00501"/>
    </source>
</evidence>
<dbReference type="GO" id="GO:0044550">
    <property type="term" value="P:secondary metabolite biosynthetic process"/>
    <property type="evidence" value="ECO:0007669"/>
    <property type="project" value="TreeGrafter"/>
</dbReference>
<dbReference type="STRING" id="1121130.GCA_000519105_01485"/>
<gene>
    <name evidence="2" type="ORF">DWW18_13520</name>
</gene>
<dbReference type="EMBL" id="QRZA01000019">
    <property type="protein sequence ID" value="RGV32604.1"/>
    <property type="molecule type" value="Genomic_DNA"/>
</dbReference>
<feature type="domain" description="AMP-dependent synthetase/ligase" evidence="1">
    <location>
        <begin position="14"/>
        <end position="358"/>
    </location>
</feature>
<dbReference type="CDD" id="cd05930">
    <property type="entry name" value="A_NRPS"/>
    <property type="match status" value="1"/>
</dbReference>
<dbReference type="Pfam" id="PF00501">
    <property type="entry name" value="AMP-binding"/>
    <property type="match status" value="1"/>
</dbReference>
<dbReference type="InterPro" id="IPR020845">
    <property type="entry name" value="AMP-binding_CS"/>
</dbReference>
<proteinExistence type="predicted"/>